<feature type="compositionally biased region" description="Polar residues" evidence="1">
    <location>
        <begin position="8"/>
        <end position="28"/>
    </location>
</feature>
<proteinExistence type="predicted"/>
<evidence type="ECO:0000313" key="2">
    <source>
        <dbReference type="Proteomes" id="UP000095283"/>
    </source>
</evidence>
<dbReference type="AlphaFoldDB" id="A0A1I7WY32"/>
<accession>A0A1I7WY32</accession>
<evidence type="ECO:0000313" key="3">
    <source>
        <dbReference type="WBParaSite" id="Hba_10073"/>
    </source>
</evidence>
<organism evidence="2 3">
    <name type="scientific">Heterorhabditis bacteriophora</name>
    <name type="common">Entomopathogenic nematode worm</name>
    <dbReference type="NCBI Taxonomy" id="37862"/>
    <lineage>
        <taxon>Eukaryota</taxon>
        <taxon>Metazoa</taxon>
        <taxon>Ecdysozoa</taxon>
        <taxon>Nematoda</taxon>
        <taxon>Chromadorea</taxon>
        <taxon>Rhabditida</taxon>
        <taxon>Rhabditina</taxon>
        <taxon>Rhabditomorpha</taxon>
        <taxon>Strongyloidea</taxon>
        <taxon>Heterorhabditidae</taxon>
        <taxon>Heterorhabditis</taxon>
    </lineage>
</organism>
<sequence length="83" mass="9113">MSGLHTLLQPQTVPYSSKPYNTSSFSSTTRQTCDSQANSIHDIHVNICTLVVHKRCHQFVNFACPGADKGVDTDVSFCSPVKQ</sequence>
<feature type="region of interest" description="Disordered" evidence="1">
    <location>
        <begin position="1"/>
        <end position="28"/>
    </location>
</feature>
<protein>
    <submittedName>
        <fullName evidence="3">Protein yippee-like</fullName>
    </submittedName>
</protein>
<dbReference type="WBParaSite" id="Hba_10073">
    <property type="protein sequence ID" value="Hba_10073"/>
    <property type="gene ID" value="Hba_10073"/>
</dbReference>
<keyword evidence="2" id="KW-1185">Reference proteome</keyword>
<name>A0A1I7WY32_HETBA</name>
<reference evidence="3" key="1">
    <citation type="submission" date="2016-11" db="UniProtKB">
        <authorList>
            <consortium name="WormBaseParasite"/>
        </authorList>
    </citation>
    <scope>IDENTIFICATION</scope>
</reference>
<evidence type="ECO:0000256" key="1">
    <source>
        <dbReference type="SAM" id="MobiDB-lite"/>
    </source>
</evidence>
<dbReference type="Proteomes" id="UP000095283">
    <property type="component" value="Unplaced"/>
</dbReference>